<protein>
    <submittedName>
        <fullName evidence="3">RNA-binding protein</fullName>
    </submittedName>
</protein>
<keyword evidence="1" id="KW-0694">RNA-binding</keyword>
<dbReference type="Proteomes" id="UP001319080">
    <property type="component" value="Unassembled WGS sequence"/>
</dbReference>
<reference evidence="3 4" key="1">
    <citation type="submission" date="2021-05" db="EMBL/GenBank/DDBJ databases">
        <title>A Polyphasic approach of four new species of the genus Ohtaekwangia: Ohtaekwangia histidinii sp. nov., Ohtaekwangia cretensis sp. nov., Ohtaekwangia indiensis sp. nov., Ohtaekwangia reichenbachii sp. nov. from diverse environment.</title>
        <authorList>
            <person name="Octaviana S."/>
        </authorList>
    </citation>
    <scope>NUCLEOTIDE SEQUENCE [LARGE SCALE GENOMIC DNA]</scope>
    <source>
        <strain evidence="3 4">PWU5</strain>
    </source>
</reference>
<dbReference type="Gene3D" id="3.30.70.330">
    <property type="match status" value="1"/>
</dbReference>
<sequence length="87" mass="9553">MNIFVAKLNFKTRKEELEAAFSSYGAVSSAKIVRDKETGRSKGYGFVEMPDDNEALQAIASLNEKELDGREIVVKPANPKTAEAAPY</sequence>
<feature type="domain" description="RRM" evidence="2">
    <location>
        <begin position="1"/>
        <end position="79"/>
    </location>
</feature>
<dbReference type="EMBL" id="JAHESE010000029">
    <property type="protein sequence ID" value="MBT1711139.1"/>
    <property type="molecule type" value="Genomic_DNA"/>
</dbReference>
<evidence type="ECO:0000313" key="3">
    <source>
        <dbReference type="EMBL" id="MBT1711139.1"/>
    </source>
</evidence>
<accession>A0AAP2E3Y5</accession>
<proteinExistence type="predicted"/>
<dbReference type="InterPro" id="IPR000504">
    <property type="entry name" value="RRM_dom"/>
</dbReference>
<keyword evidence="4" id="KW-1185">Reference proteome</keyword>
<evidence type="ECO:0000313" key="4">
    <source>
        <dbReference type="Proteomes" id="UP001319080"/>
    </source>
</evidence>
<evidence type="ECO:0000256" key="1">
    <source>
        <dbReference type="ARBA" id="ARBA00022884"/>
    </source>
</evidence>
<comment type="caution">
    <text evidence="3">The sequence shown here is derived from an EMBL/GenBank/DDBJ whole genome shotgun (WGS) entry which is preliminary data.</text>
</comment>
<dbReference type="InterPro" id="IPR052462">
    <property type="entry name" value="SLIRP/GR-RBP-like"/>
</dbReference>
<gene>
    <name evidence="3" type="ORF">KK062_23045</name>
</gene>
<dbReference type="Pfam" id="PF00076">
    <property type="entry name" value="RRM_1"/>
    <property type="match status" value="1"/>
</dbReference>
<evidence type="ECO:0000259" key="2">
    <source>
        <dbReference type="PROSITE" id="PS50102"/>
    </source>
</evidence>
<dbReference type="InterPro" id="IPR035979">
    <property type="entry name" value="RBD_domain_sf"/>
</dbReference>
<dbReference type="InterPro" id="IPR012677">
    <property type="entry name" value="Nucleotide-bd_a/b_plait_sf"/>
</dbReference>
<dbReference type="AlphaFoldDB" id="A0AAP2E3Y5"/>
<dbReference type="PANTHER" id="PTHR48027">
    <property type="entry name" value="HETEROGENEOUS NUCLEAR RIBONUCLEOPROTEIN 87F-RELATED"/>
    <property type="match status" value="1"/>
</dbReference>
<dbReference type="SUPFAM" id="SSF54928">
    <property type="entry name" value="RNA-binding domain, RBD"/>
    <property type="match status" value="1"/>
</dbReference>
<name>A0AAP2E3Y5_9BACT</name>
<dbReference type="GO" id="GO:0003723">
    <property type="term" value="F:RNA binding"/>
    <property type="evidence" value="ECO:0007669"/>
    <property type="project" value="UniProtKB-KW"/>
</dbReference>
<organism evidence="3 4">
    <name type="scientific">Dawidia cretensis</name>
    <dbReference type="NCBI Taxonomy" id="2782350"/>
    <lineage>
        <taxon>Bacteria</taxon>
        <taxon>Pseudomonadati</taxon>
        <taxon>Bacteroidota</taxon>
        <taxon>Cytophagia</taxon>
        <taxon>Cytophagales</taxon>
        <taxon>Chryseotaleaceae</taxon>
        <taxon>Dawidia</taxon>
    </lineage>
</organism>
<dbReference type="PROSITE" id="PS50102">
    <property type="entry name" value="RRM"/>
    <property type="match status" value="1"/>
</dbReference>
<dbReference type="RefSeq" id="WP_254086714.1">
    <property type="nucleotide sequence ID" value="NZ_JAHESE010000029.1"/>
</dbReference>
<dbReference type="SMART" id="SM00360">
    <property type="entry name" value="RRM"/>
    <property type="match status" value="1"/>
</dbReference>